<dbReference type="PRINTS" id="PR01950">
    <property type="entry name" value="LANCSUPER"/>
</dbReference>
<evidence type="ECO:0000313" key="2">
    <source>
        <dbReference type="EMBL" id="GAA1998164.1"/>
    </source>
</evidence>
<comment type="caution">
    <text evidence="2">The sequence shown here is derived from an EMBL/GenBank/DDBJ whole genome shotgun (WGS) entry which is preliminary data.</text>
</comment>
<dbReference type="SMART" id="SM01260">
    <property type="entry name" value="LANC_like"/>
    <property type="match status" value="1"/>
</dbReference>
<dbReference type="PANTHER" id="PTHR12736">
    <property type="entry name" value="LANC-LIKE PROTEIN"/>
    <property type="match status" value="1"/>
</dbReference>
<dbReference type="PANTHER" id="PTHR12736:SF7">
    <property type="entry name" value="LANC-LIKE PROTEIN 3"/>
    <property type="match status" value="1"/>
</dbReference>
<evidence type="ECO:0000313" key="3">
    <source>
        <dbReference type="Proteomes" id="UP001500326"/>
    </source>
</evidence>
<dbReference type="PROSITE" id="PS50011">
    <property type="entry name" value="PROTEIN_KINASE_DOM"/>
    <property type="match status" value="1"/>
</dbReference>
<protein>
    <recommendedName>
        <fullName evidence="1">Protein kinase domain-containing protein</fullName>
    </recommendedName>
</protein>
<dbReference type="Pfam" id="PF05147">
    <property type="entry name" value="LANC_like"/>
    <property type="match status" value="1"/>
</dbReference>
<dbReference type="EMBL" id="BAAAOH010000001">
    <property type="protein sequence ID" value="GAA1998164.1"/>
    <property type="molecule type" value="Genomic_DNA"/>
</dbReference>
<dbReference type="Gene3D" id="1.10.510.10">
    <property type="entry name" value="Transferase(Phosphotransferase) domain 1"/>
    <property type="match status" value="1"/>
</dbReference>
<name>A0ABP5ELY2_9MICO</name>
<sequence>MRVTDRLILPADVLVMSGDQVDEETRVRCGCGPTDFIVTRPRSRTQSRVVTAEVADLLSKFRTPQTFAEALSSFSSEHAVDPEEILPDAFSALKPFLTSGWLASDSSPGSNEIIPTLAIGSRVAGCAVIECMQAVEDSELYQVRDAAGQPLALKILRSGASKSAVAQFANEAAVLRRLDGAVSPRLVSDDPVLGRECLLMTWLRGVPLDHYASHLRIAGGRAARIALMSLCQRVVELYAELHDAGVVHADIHPRNVLVDDLGTPRLIDFGQSVRDGSGDSATQARKAALEYLEPEYALASLDGRALPSPTYASDQYALSAMLYLVLTGRAYLDFSAVPDEMLRQIAEDLPLPLARRGITHSRELEAILFRGLAKNASARYPTIAAMADDMRRATIPLISPHPHALVHEASARAFLTQFEDVNGFELRPPYPHASITHGSAGVAAALNEIAVLGNDPRALELSDAWMCRAVRTATQARAFSSELPGLERESIPESSVFFGPAGIDVIRARVASAMSDDAALARAVDGLTAWDSGDINHDFTLGRPGLVASLALLIDDLVPSVRDTNQESITDRLADVARAEVSRIRQPHTAIEGDYLGIAHGIAGTAYALVLWCDVSGDEPPAWLQSMVAEIAALGREHGNGLRWPMRVTSNPLPSFMESWCHGSAGMVHLFTAAYRVFDDSQYLELATRAAVTAWEDESSRGTLCCGAVGRAYALLNLQRHVGDSKWTDRARSLADASWELCSRQTATTASLFQGTLGAAVLLSTVSDADRAAFPLFERRAI</sequence>
<dbReference type="Gene3D" id="1.50.10.10">
    <property type="match status" value="1"/>
</dbReference>
<dbReference type="InterPro" id="IPR012341">
    <property type="entry name" value="6hp_glycosidase-like_sf"/>
</dbReference>
<keyword evidence="3" id="KW-1185">Reference proteome</keyword>
<accession>A0ABP5ELY2</accession>
<dbReference type="Pfam" id="PF00069">
    <property type="entry name" value="Pkinase"/>
    <property type="match status" value="1"/>
</dbReference>
<dbReference type="InterPro" id="IPR007822">
    <property type="entry name" value="LANC-like"/>
</dbReference>
<proteinExistence type="predicted"/>
<dbReference type="InterPro" id="IPR000719">
    <property type="entry name" value="Prot_kinase_dom"/>
</dbReference>
<dbReference type="RefSeq" id="WP_344066459.1">
    <property type="nucleotide sequence ID" value="NZ_BAAAOH010000001.1"/>
</dbReference>
<reference evidence="3" key="1">
    <citation type="journal article" date="2019" name="Int. J. Syst. Evol. Microbiol.">
        <title>The Global Catalogue of Microorganisms (GCM) 10K type strain sequencing project: providing services to taxonomists for standard genome sequencing and annotation.</title>
        <authorList>
            <consortium name="The Broad Institute Genomics Platform"/>
            <consortium name="The Broad Institute Genome Sequencing Center for Infectious Disease"/>
            <person name="Wu L."/>
            <person name="Ma J."/>
        </authorList>
    </citation>
    <scope>NUCLEOTIDE SEQUENCE [LARGE SCALE GENOMIC DNA]</scope>
    <source>
        <strain evidence="3">JCM 14902</strain>
    </source>
</reference>
<evidence type="ECO:0000259" key="1">
    <source>
        <dbReference type="PROSITE" id="PS50011"/>
    </source>
</evidence>
<dbReference type="Proteomes" id="UP001500326">
    <property type="component" value="Unassembled WGS sequence"/>
</dbReference>
<feature type="domain" description="Protein kinase" evidence="1">
    <location>
        <begin position="129"/>
        <end position="404"/>
    </location>
</feature>
<dbReference type="SUPFAM" id="SSF56112">
    <property type="entry name" value="Protein kinase-like (PK-like)"/>
    <property type="match status" value="1"/>
</dbReference>
<dbReference type="SUPFAM" id="SSF158745">
    <property type="entry name" value="LanC-like"/>
    <property type="match status" value="1"/>
</dbReference>
<organism evidence="2 3">
    <name type="scientific">Microbacterium pumilum</name>
    <dbReference type="NCBI Taxonomy" id="344165"/>
    <lineage>
        <taxon>Bacteria</taxon>
        <taxon>Bacillati</taxon>
        <taxon>Actinomycetota</taxon>
        <taxon>Actinomycetes</taxon>
        <taxon>Micrococcales</taxon>
        <taxon>Microbacteriaceae</taxon>
        <taxon>Microbacterium</taxon>
    </lineage>
</organism>
<dbReference type="PRINTS" id="PR01955">
    <property type="entry name" value="LANCFRANKIA"/>
</dbReference>
<dbReference type="InterPro" id="IPR011009">
    <property type="entry name" value="Kinase-like_dom_sf"/>
</dbReference>
<dbReference type="SMART" id="SM00220">
    <property type="entry name" value="S_TKc"/>
    <property type="match status" value="1"/>
</dbReference>
<gene>
    <name evidence="2" type="ORF">GCM10009777_39290</name>
</gene>